<evidence type="ECO:0000313" key="1">
    <source>
        <dbReference type="EMBL" id="KAK8490194.1"/>
    </source>
</evidence>
<evidence type="ECO:0000313" key="2">
    <source>
        <dbReference type="Proteomes" id="UP001396334"/>
    </source>
</evidence>
<sequence length="127" mass="14240">MFLQRVKNTLEALYEEYVRLASSGDIMGGSTSLSVAPILLDIDDDDFLEKEFERDLLVAQGKENKSEIDIYLCDDVLQSAIEDLKMLCHAIVGIVFVGMSNCVKVFLKTYYWDVLVGRPLLNTVAAL</sequence>
<dbReference type="Proteomes" id="UP001396334">
    <property type="component" value="Unassembled WGS sequence"/>
</dbReference>
<accession>A0ABR2AAU9</accession>
<protein>
    <submittedName>
        <fullName evidence="1">Uncharacterized protein</fullName>
    </submittedName>
</protein>
<keyword evidence="2" id="KW-1185">Reference proteome</keyword>
<proteinExistence type="predicted"/>
<name>A0ABR2AAU9_9ROSI</name>
<dbReference type="EMBL" id="JBBPBN010000289">
    <property type="protein sequence ID" value="KAK8490194.1"/>
    <property type="molecule type" value="Genomic_DNA"/>
</dbReference>
<comment type="caution">
    <text evidence="1">The sequence shown here is derived from an EMBL/GenBank/DDBJ whole genome shotgun (WGS) entry which is preliminary data.</text>
</comment>
<reference evidence="1 2" key="1">
    <citation type="journal article" date="2024" name="G3 (Bethesda)">
        <title>Genome assembly of Hibiscus sabdariffa L. provides insights into metabolisms of medicinal natural products.</title>
        <authorList>
            <person name="Kim T."/>
        </authorList>
    </citation>
    <scope>NUCLEOTIDE SEQUENCE [LARGE SCALE GENOMIC DNA]</scope>
    <source>
        <strain evidence="1">TK-2024</strain>
        <tissue evidence="1">Old leaves</tissue>
    </source>
</reference>
<gene>
    <name evidence="1" type="ORF">V6N11_028909</name>
</gene>
<organism evidence="1 2">
    <name type="scientific">Hibiscus sabdariffa</name>
    <name type="common">roselle</name>
    <dbReference type="NCBI Taxonomy" id="183260"/>
    <lineage>
        <taxon>Eukaryota</taxon>
        <taxon>Viridiplantae</taxon>
        <taxon>Streptophyta</taxon>
        <taxon>Embryophyta</taxon>
        <taxon>Tracheophyta</taxon>
        <taxon>Spermatophyta</taxon>
        <taxon>Magnoliopsida</taxon>
        <taxon>eudicotyledons</taxon>
        <taxon>Gunneridae</taxon>
        <taxon>Pentapetalae</taxon>
        <taxon>rosids</taxon>
        <taxon>malvids</taxon>
        <taxon>Malvales</taxon>
        <taxon>Malvaceae</taxon>
        <taxon>Malvoideae</taxon>
        <taxon>Hibiscus</taxon>
    </lineage>
</organism>